<dbReference type="OrthoDB" id="9786443at2"/>
<dbReference type="InterPro" id="IPR014710">
    <property type="entry name" value="RmlC-like_jellyroll"/>
</dbReference>
<dbReference type="RefSeq" id="WP_132549054.1">
    <property type="nucleotide sequence ID" value="NZ_SMAA01000007.1"/>
</dbReference>
<dbReference type="PANTHER" id="PTHR37943">
    <property type="entry name" value="PROTEIN VES"/>
    <property type="match status" value="1"/>
</dbReference>
<dbReference type="Pfam" id="PF05962">
    <property type="entry name" value="HutD"/>
    <property type="match status" value="1"/>
</dbReference>
<organism evidence="1 2">
    <name type="scientific">Pectinatus cerevisiiphilus</name>
    <dbReference type="NCBI Taxonomy" id="86956"/>
    <lineage>
        <taxon>Bacteria</taxon>
        <taxon>Bacillati</taxon>
        <taxon>Bacillota</taxon>
        <taxon>Negativicutes</taxon>
        <taxon>Selenomonadales</taxon>
        <taxon>Selenomonadaceae</taxon>
        <taxon>Pectinatus</taxon>
    </lineage>
</organism>
<evidence type="ECO:0000313" key="2">
    <source>
        <dbReference type="Proteomes" id="UP000295188"/>
    </source>
</evidence>
<keyword evidence="2" id="KW-1185">Reference proteome</keyword>
<dbReference type="Gene3D" id="2.60.120.10">
    <property type="entry name" value="Jelly Rolls"/>
    <property type="match status" value="1"/>
</dbReference>
<dbReference type="InterPro" id="IPR010282">
    <property type="entry name" value="Uncharacterised_HutD/Ves"/>
</dbReference>
<dbReference type="InterPro" id="IPR011051">
    <property type="entry name" value="RmlC_Cupin_sf"/>
</dbReference>
<comment type="caution">
    <text evidence="1">The sequence shown here is derived from an EMBL/GenBank/DDBJ whole genome shotgun (WGS) entry which is preliminary data.</text>
</comment>
<protein>
    <submittedName>
        <fullName evidence="1">HutD protein</fullName>
    </submittedName>
</protein>
<dbReference type="Proteomes" id="UP000295188">
    <property type="component" value="Unassembled WGS sequence"/>
</dbReference>
<dbReference type="AlphaFoldDB" id="A0A4R3K8I8"/>
<accession>A0A4R3K8I8</accession>
<reference evidence="1 2" key="1">
    <citation type="submission" date="2019-03" db="EMBL/GenBank/DDBJ databases">
        <title>Genomic Encyclopedia of Type Strains, Phase IV (KMG-IV): sequencing the most valuable type-strain genomes for metagenomic binning, comparative biology and taxonomic classification.</title>
        <authorList>
            <person name="Goeker M."/>
        </authorList>
    </citation>
    <scope>NUCLEOTIDE SEQUENCE [LARGE SCALE GENOMIC DNA]</scope>
    <source>
        <strain evidence="1 2">DSM 20467</strain>
    </source>
</reference>
<dbReference type="EMBL" id="SMAA01000007">
    <property type="protein sequence ID" value="TCS79316.1"/>
    <property type="molecule type" value="Genomic_DNA"/>
</dbReference>
<name>A0A4R3K8I8_9FIRM</name>
<proteinExistence type="predicted"/>
<evidence type="ECO:0000313" key="1">
    <source>
        <dbReference type="EMBL" id="TCS79316.1"/>
    </source>
</evidence>
<sequence>MSAKIISAAECPVAEWGGGTTTQLYIWPHNSQYKDRSFKLRLSSATVTTNVSQFTELTGIDRILMSLDNVITLIHNGQETIKLMPFTAHFFDGADKTISYGCCTDFNVMLKHGAYKNAELFTDDSKNFVLETDCDYFIYVVAGKYKIVDGCKELTLCAGKLLHLDGHSASTVISTVESAKIVICKIEW</sequence>
<dbReference type="PANTHER" id="PTHR37943:SF1">
    <property type="entry name" value="PROTEIN VES"/>
    <property type="match status" value="1"/>
</dbReference>
<gene>
    <name evidence="1" type="ORF">EDC37_10783</name>
</gene>
<dbReference type="SUPFAM" id="SSF51182">
    <property type="entry name" value="RmlC-like cupins"/>
    <property type="match status" value="1"/>
</dbReference>